<feature type="chain" id="PRO_5022080338" description="Ice-binding protein C-terminal domain-containing protein" evidence="1">
    <location>
        <begin position="26"/>
        <end position="433"/>
    </location>
</feature>
<dbReference type="Pfam" id="PF07589">
    <property type="entry name" value="PEP-CTERM"/>
    <property type="match status" value="1"/>
</dbReference>
<feature type="signal peptide" evidence="1">
    <location>
        <begin position="1"/>
        <end position="25"/>
    </location>
</feature>
<evidence type="ECO:0000259" key="2">
    <source>
        <dbReference type="Pfam" id="PF07589"/>
    </source>
</evidence>
<dbReference type="NCBIfam" id="TIGR02595">
    <property type="entry name" value="PEP_CTERM"/>
    <property type="match status" value="1"/>
</dbReference>
<evidence type="ECO:0000313" key="4">
    <source>
        <dbReference type="Proteomes" id="UP000320386"/>
    </source>
</evidence>
<dbReference type="EMBL" id="CP036280">
    <property type="protein sequence ID" value="QDU70396.1"/>
    <property type="molecule type" value="Genomic_DNA"/>
</dbReference>
<keyword evidence="1" id="KW-0732">Signal</keyword>
<protein>
    <recommendedName>
        <fullName evidence="2">Ice-binding protein C-terminal domain-containing protein</fullName>
    </recommendedName>
</protein>
<accession>A0A518BTU2</accession>
<feature type="domain" description="Ice-binding protein C-terminal" evidence="2">
    <location>
        <begin position="410"/>
        <end position="431"/>
    </location>
</feature>
<keyword evidence="4" id="KW-1185">Reference proteome</keyword>
<dbReference type="OrthoDB" id="273069at2"/>
<gene>
    <name evidence="3" type="ORF">Pan265_02230</name>
</gene>
<dbReference type="Proteomes" id="UP000320386">
    <property type="component" value="Chromosome"/>
</dbReference>
<dbReference type="KEGG" id="mcad:Pan265_02230"/>
<sequence precursor="true">MNRLQTARLIGAGLALSAMSGSAMATIPYSPIALPPGAYPALGPGVITPDLVFGKEYSHDMDESTAGAGGVPDPEQVIAWDGLGGAMDGLDYSGSRGPNYPREQQVDALANHADALYRQLYTPGLRPEFSDRPHLIFTIEDTVARYVPTATGGPPILETPSTVPTVPPSGPVLLTNGNTIGGSGDISIEESGFYSGYAVQSLWTPAPSVNGMPAPKDVDGLEVWGPEPATTGDADKYSLDVDVTTGGVSVWSYDVGAGTSVPYLMWTDIVGAVETLLGPVPSTASASDTEGFPGVEAINLDALMVRDVVGDSDVFDRFDPGAEPPTSSTVDSIIFSIQQVVDPADPDGYYATGSELFVMDSSGFVGYLWHGGHLWDHAYALSDLGIVGLPDDSRAYIDINGIEAIGELVDVPEPASAALIGLGVLAGLRRRVA</sequence>
<proteinExistence type="predicted"/>
<dbReference type="AlphaFoldDB" id="A0A518BTU2"/>
<name>A0A518BTU2_9BACT</name>
<evidence type="ECO:0000256" key="1">
    <source>
        <dbReference type="SAM" id="SignalP"/>
    </source>
</evidence>
<dbReference type="RefSeq" id="WP_145444463.1">
    <property type="nucleotide sequence ID" value="NZ_CP036280.1"/>
</dbReference>
<evidence type="ECO:0000313" key="3">
    <source>
        <dbReference type="EMBL" id="QDU70396.1"/>
    </source>
</evidence>
<organism evidence="3 4">
    <name type="scientific">Mucisphaera calidilacus</name>
    <dbReference type="NCBI Taxonomy" id="2527982"/>
    <lineage>
        <taxon>Bacteria</taxon>
        <taxon>Pseudomonadati</taxon>
        <taxon>Planctomycetota</taxon>
        <taxon>Phycisphaerae</taxon>
        <taxon>Phycisphaerales</taxon>
        <taxon>Phycisphaeraceae</taxon>
        <taxon>Mucisphaera</taxon>
    </lineage>
</organism>
<reference evidence="3 4" key="1">
    <citation type="submission" date="2019-02" db="EMBL/GenBank/DDBJ databases">
        <title>Deep-cultivation of Planctomycetes and their phenomic and genomic characterization uncovers novel biology.</title>
        <authorList>
            <person name="Wiegand S."/>
            <person name="Jogler M."/>
            <person name="Boedeker C."/>
            <person name="Pinto D."/>
            <person name="Vollmers J."/>
            <person name="Rivas-Marin E."/>
            <person name="Kohn T."/>
            <person name="Peeters S.H."/>
            <person name="Heuer A."/>
            <person name="Rast P."/>
            <person name="Oberbeckmann S."/>
            <person name="Bunk B."/>
            <person name="Jeske O."/>
            <person name="Meyerdierks A."/>
            <person name="Storesund J.E."/>
            <person name="Kallscheuer N."/>
            <person name="Luecker S."/>
            <person name="Lage O.M."/>
            <person name="Pohl T."/>
            <person name="Merkel B.J."/>
            <person name="Hornburger P."/>
            <person name="Mueller R.-W."/>
            <person name="Bruemmer F."/>
            <person name="Labrenz M."/>
            <person name="Spormann A.M."/>
            <person name="Op den Camp H."/>
            <person name="Overmann J."/>
            <person name="Amann R."/>
            <person name="Jetten M.S.M."/>
            <person name="Mascher T."/>
            <person name="Medema M.H."/>
            <person name="Devos D.P."/>
            <person name="Kaster A.-K."/>
            <person name="Ovreas L."/>
            <person name="Rohde M."/>
            <person name="Galperin M.Y."/>
            <person name="Jogler C."/>
        </authorList>
    </citation>
    <scope>NUCLEOTIDE SEQUENCE [LARGE SCALE GENOMIC DNA]</scope>
    <source>
        <strain evidence="3 4">Pan265</strain>
    </source>
</reference>
<dbReference type="InterPro" id="IPR013424">
    <property type="entry name" value="Ice-binding_C"/>
</dbReference>